<sequence length="85" mass="9030">MAAFANQLHGFVGAPVVDRTGLTGTYDFSLPKLGQNPPVANVGMAALDTGPNDEWDFQSLGLKLEPIAIPVEMVVVTHIDKPDVN</sequence>
<organism evidence="1 2">
    <name type="scientific">Silvibacterium dinghuense</name>
    <dbReference type="NCBI Taxonomy" id="1560006"/>
    <lineage>
        <taxon>Bacteria</taxon>
        <taxon>Pseudomonadati</taxon>
        <taxon>Acidobacteriota</taxon>
        <taxon>Terriglobia</taxon>
        <taxon>Terriglobales</taxon>
        <taxon>Acidobacteriaceae</taxon>
        <taxon>Silvibacterium</taxon>
    </lineage>
</organism>
<dbReference type="Pfam" id="PF12543">
    <property type="entry name" value="DUF3738"/>
    <property type="match status" value="1"/>
</dbReference>
<dbReference type="Proteomes" id="UP000290253">
    <property type="component" value="Unassembled WGS sequence"/>
</dbReference>
<evidence type="ECO:0000313" key="1">
    <source>
        <dbReference type="EMBL" id="RXS97949.1"/>
    </source>
</evidence>
<protein>
    <submittedName>
        <fullName evidence="1">TIGR03435 family protein</fullName>
    </submittedName>
</protein>
<comment type="caution">
    <text evidence="1">The sequence shown here is derived from an EMBL/GenBank/DDBJ whole genome shotgun (WGS) entry which is preliminary data.</text>
</comment>
<keyword evidence="2" id="KW-1185">Reference proteome</keyword>
<reference evidence="1 2" key="1">
    <citation type="journal article" date="2016" name="Int. J. Syst. Evol. Microbiol.">
        <title>Acidipila dinghuensis sp. nov., an acidobacterium isolated from forest soil.</title>
        <authorList>
            <person name="Jiang Y.W."/>
            <person name="Wang J."/>
            <person name="Chen M.H."/>
            <person name="Lv Y.Y."/>
            <person name="Qiu L.H."/>
        </authorList>
    </citation>
    <scope>NUCLEOTIDE SEQUENCE [LARGE SCALE GENOMIC DNA]</scope>
    <source>
        <strain evidence="1 2">DHOF10</strain>
    </source>
</reference>
<gene>
    <name evidence="1" type="ORF">ESZ00_08875</name>
</gene>
<name>A0A4Q1SKF9_9BACT</name>
<dbReference type="InterPro" id="IPR017801">
    <property type="entry name" value="DUF3738"/>
</dbReference>
<accession>A0A4Q1SKF9</accession>
<dbReference type="EMBL" id="SDMK01000001">
    <property type="protein sequence ID" value="RXS97949.1"/>
    <property type="molecule type" value="Genomic_DNA"/>
</dbReference>
<dbReference type="AlphaFoldDB" id="A0A4Q1SKF9"/>
<dbReference type="NCBIfam" id="TIGR03435">
    <property type="entry name" value="Soli_TIGR03435"/>
    <property type="match status" value="1"/>
</dbReference>
<dbReference type="OrthoDB" id="111983at2"/>
<evidence type="ECO:0000313" key="2">
    <source>
        <dbReference type="Proteomes" id="UP000290253"/>
    </source>
</evidence>
<proteinExistence type="predicted"/>